<dbReference type="CDD" id="cd00075">
    <property type="entry name" value="HATPase"/>
    <property type="match status" value="1"/>
</dbReference>
<dbReference type="PROSITE" id="PS50109">
    <property type="entry name" value="HIS_KIN"/>
    <property type="match status" value="1"/>
</dbReference>
<dbReference type="InterPro" id="IPR036097">
    <property type="entry name" value="HisK_dim/P_sf"/>
</dbReference>
<dbReference type="InterPro" id="IPR005467">
    <property type="entry name" value="His_kinase_dom"/>
</dbReference>
<dbReference type="SMART" id="SM00388">
    <property type="entry name" value="HisKA"/>
    <property type="match status" value="1"/>
</dbReference>
<dbReference type="InterPro" id="IPR000014">
    <property type="entry name" value="PAS"/>
</dbReference>
<proteinExistence type="predicted"/>
<evidence type="ECO:0000313" key="8">
    <source>
        <dbReference type="Proteomes" id="UP000247515"/>
    </source>
</evidence>
<dbReference type="InterPro" id="IPR035965">
    <property type="entry name" value="PAS-like_dom_sf"/>
</dbReference>
<dbReference type="Pfam" id="PF00072">
    <property type="entry name" value="Response_reg"/>
    <property type="match status" value="1"/>
</dbReference>
<evidence type="ECO:0000259" key="5">
    <source>
        <dbReference type="PROSITE" id="PS50109"/>
    </source>
</evidence>
<dbReference type="PROSITE" id="PS50110">
    <property type="entry name" value="RESPONSE_REGULATORY"/>
    <property type="match status" value="1"/>
</dbReference>
<reference evidence="7 8" key="1">
    <citation type="submission" date="2018-05" db="EMBL/GenBank/DDBJ databases">
        <title>Genomic Encyclopedia of Type Strains, Phase IV (KMG-V): Genome sequencing to study the core and pangenomes of soil and plant-associated prokaryotes.</title>
        <authorList>
            <person name="Whitman W."/>
        </authorList>
    </citation>
    <scope>NUCLEOTIDE SEQUENCE [LARGE SCALE GENOMIC DNA]</scope>
    <source>
        <strain evidence="7 8">SIr-6563</strain>
    </source>
</reference>
<feature type="domain" description="Response regulatory" evidence="6">
    <location>
        <begin position="549"/>
        <end position="665"/>
    </location>
</feature>
<dbReference type="SMART" id="SM00387">
    <property type="entry name" value="HATPase_c"/>
    <property type="match status" value="1"/>
</dbReference>
<dbReference type="InterPro" id="IPR003594">
    <property type="entry name" value="HATPase_dom"/>
</dbReference>
<name>A0ABX5MEM8_9BURK</name>
<feature type="modified residue" description="4-aspartylphosphate" evidence="4">
    <location>
        <position position="597"/>
    </location>
</feature>
<dbReference type="SMART" id="SM00448">
    <property type="entry name" value="REC"/>
    <property type="match status" value="1"/>
</dbReference>
<keyword evidence="8" id="KW-1185">Reference proteome</keyword>
<dbReference type="SUPFAM" id="SSF55785">
    <property type="entry name" value="PYP-like sensor domain (PAS domain)"/>
    <property type="match status" value="1"/>
</dbReference>
<feature type="domain" description="Histidine kinase" evidence="5">
    <location>
        <begin position="310"/>
        <end position="529"/>
    </location>
</feature>
<accession>A0ABX5MEM8</accession>
<evidence type="ECO:0000256" key="4">
    <source>
        <dbReference type="PROSITE-ProRule" id="PRU00169"/>
    </source>
</evidence>
<dbReference type="Gene3D" id="1.10.287.130">
    <property type="match status" value="1"/>
</dbReference>
<gene>
    <name evidence="7" type="ORF">C7400_13217</name>
</gene>
<dbReference type="SUPFAM" id="SSF55874">
    <property type="entry name" value="ATPase domain of HSP90 chaperone/DNA topoisomerase II/histidine kinase"/>
    <property type="match status" value="1"/>
</dbReference>
<comment type="catalytic activity">
    <reaction evidence="1">
        <text>ATP + protein L-histidine = ADP + protein N-phospho-L-histidine.</text>
        <dbReference type="EC" id="2.7.13.3"/>
    </reaction>
</comment>
<dbReference type="CDD" id="cd00082">
    <property type="entry name" value="HisKA"/>
    <property type="match status" value="1"/>
</dbReference>
<dbReference type="InterPro" id="IPR036890">
    <property type="entry name" value="HATPase_C_sf"/>
</dbReference>
<evidence type="ECO:0000256" key="3">
    <source>
        <dbReference type="ARBA" id="ARBA00022553"/>
    </source>
</evidence>
<evidence type="ECO:0000313" key="7">
    <source>
        <dbReference type="EMBL" id="PXX07038.1"/>
    </source>
</evidence>
<dbReference type="Gene3D" id="3.30.450.20">
    <property type="entry name" value="PAS domain"/>
    <property type="match status" value="1"/>
</dbReference>
<evidence type="ECO:0000256" key="2">
    <source>
        <dbReference type="ARBA" id="ARBA00012438"/>
    </source>
</evidence>
<evidence type="ECO:0000256" key="1">
    <source>
        <dbReference type="ARBA" id="ARBA00000085"/>
    </source>
</evidence>
<dbReference type="SUPFAM" id="SSF52172">
    <property type="entry name" value="CheY-like"/>
    <property type="match status" value="1"/>
</dbReference>
<dbReference type="InterPro" id="IPR001789">
    <property type="entry name" value="Sig_transdc_resp-reg_receiver"/>
</dbReference>
<dbReference type="InterPro" id="IPR004358">
    <property type="entry name" value="Sig_transdc_His_kin-like_C"/>
</dbReference>
<dbReference type="PANTHER" id="PTHR43547">
    <property type="entry name" value="TWO-COMPONENT HISTIDINE KINASE"/>
    <property type="match status" value="1"/>
</dbReference>
<evidence type="ECO:0000259" key="6">
    <source>
        <dbReference type="PROSITE" id="PS50110"/>
    </source>
</evidence>
<dbReference type="Pfam" id="PF00512">
    <property type="entry name" value="HisKA"/>
    <property type="match status" value="1"/>
</dbReference>
<dbReference type="PANTHER" id="PTHR43547:SF2">
    <property type="entry name" value="HYBRID SIGNAL TRANSDUCTION HISTIDINE KINASE C"/>
    <property type="match status" value="1"/>
</dbReference>
<dbReference type="PRINTS" id="PR00344">
    <property type="entry name" value="BCTRLSENSOR"/>
</dbReference>
<dbReference type="InterPro" id="IPR011006">
    <property type="entry name" value="CheY-like_superfamily"/>
</dbReference>
<dbReference type="NCBIfam" id="TIGR00229">
    <property type="entry name" value="sensory_box"/>
    <property type="match status" value="1"/>
</dbReference>
<dbReference type="Proteomes" id="UP000247515">
    <property type="component" value="Unassembled WGS sequence"/>
</dbReference>
<protein>
    <recommendedName>
        <fullName evidence="2">histidine kinase</fullName>
        <ecNumber evidence="2">2.7.13.3</ecNumber>
    </recommendedName>
</protein>
<dbReference type="EC" id="2.7.13.3" evidence="2"/>
<dbReference type="EMBL" id="QJJV01000032">
    <property type="protein sequence ID" value="PXX07038.1"/>
    <property type="molecule type" value="Genomic_DNA"/>
</dbReference>
<organism evidence="7 8">
    <name type="scientific">Paraburkholderia tropica</name>
    <dbReference type="NCBI Taxonomy" id="92647"/>
    <lineage>
        <taxon>Bacteria</taxon>
        <taxon>Pseudomonadati</taxon>
        <taxon>Pseudomonadota</taxon>
        <taxon>Betaproteobacteria</taxon>
        <taxon>Burkholderiales</taxon>
        <taxon>Burkholderiaceae</taxon>
        <taxon>Paraburkholderia</taxon>
    </lineage>
</organism>
<dbReference type="SUPFAM" id="SSF47384">
    <property type="entry name" value="Homodimeric domain of signal transducing histidine kinase"/>
    <property type="match status" value="1"/>
</dbReference>
<comment type="caution">
    <text evidence="7">The sequence shown here is derived from an EMBL/GenBank/DDBJ whole genome shotgun (WGS) entry which is preliminary data.</text>
</comment>
<dbReference type="Pfam" id="PF02518">
    <property type="entry name" value="HATPase_c"/>
    <property type="match status" value="1"/>
</dbReference>
<dbReference type="Gene3D" id="3.40.50.2300">
    <property type="match status" value="1"/>
</dbReference>
<dbReference type="Gene3D" id="3.30.565.10">
    <property type="entry name" value="Histidine kinase-like ATPase, C-terminal domain"/>
    <property type="match status" value="1"/>
</dbReference>
<keyword evidence="3 4" id="KW-0597">Phosphoprotein</keyword>
<dbReference type="InterPro" id="IPR003661">
    <property type="entry name" value="HisK_dim/P_dom"/>
</dbReference>
<sequence length="668" mass="73389">MKGAARRADDVASFLGRHSGLITRRWLRAVRQHMGIRPASREGFVGLVNQLPRLFAELRGAIAQGSAGPLDVRAQLEAQTHALERWRQGFALDELYLELDLLERCIQTSVREYFATAENREGQVCTHEVVESFFSTAIRSAMREYQQEADLRVVDALAERDAADLARRASEERLRLAAKAAGLGIFEWDPANGEAVWENPRMFEITGQAAEAGPLSAKQFAELVVDEDESAALRRALATGNVAESPFHATFRIRRRGSSAPTTVEIFACFMPGRGGRPRLVGTMADVTRRIEGEDALKQADRRKDIFLATLAHELRNPLVPIINAAHLLKKGDLPPSQLRWIQGVIERHARHLASLVDDLLDLSRISAGKVRLLKEVLDIRTIIERAIEINAPAAAARRHRLDAPRLDRTAATFVYGDPTRLTQIVSNLVDNAIKYTPEGGHIQLRLSVRNEAVILEVEDNGIGMERDSIQTMFRLFQQEGAAGAAKIGLGIGLSVTRALAAMHGGSVRATSEGRGKGSCFVVELPICDEPAGETRTPLRSGEPGARLRVLVVDDNYDAAESLAAVVGQYHQVRTAGSGEDAQRLARDFVPDAAIVDLALPGMSGYSLARSLLNSRESESRLFLIALTGHGQPEDIERSREVGFDHHLIKPARPEEILTLLAKAGRRR</sequence>